<organism evidence="1 2">
    <name type="scientific">Cryomyces minteri</name>
    <dbReference type="NCBI Taxonomy" id="331657"/>
    <lineage>
        <taxon>Eukaryota</taxon>
        <taxon>Fungi</taxon>
        <taxon>Dikarya</taxon>
        <taxon>Ascomycota</taxon>
        <taxon>Pezizomycotina</taxon>
        <taxon>Dothideomycetes</taxon>
        <taxon>Dothideomycetes incertae sedis</taxon>
        <taxon>Cryomyces</taxon>
    </lineage>
</organism>
<evidence type="ECO:0000313" key="1">
    <source>
        <dbReference type="EMBL" id="TKA63460.1"/>
    </source>
</evidence>
<keyword evidence="2" id="KW-1185">Reference proteome</keyword>
<proteinExistence type="predicted"/>
<accession>A0A4U0WK69</accession>
<evidence type="ECO:0000313" key="2">
    <source>
        <dbReference type="Proteomes" id="UP000308768"/>
    </source>
</evidence>
<protein>
    <submittedName>
        <fullName evidence="1">Uncharacterized protein</fullName>
    </submittedName>
</protein>
<sequence length="120" mass="13356">MSAVARIAAAFNNLGSIRWNLHDNERRHVDRRRRYSRDLGNALASHDFPQLKDAWVSMLYEAPLNQHATPQDLLDSGVDTLSAYFRTSSQPQSLVLLTICGVVGPDIFWPAQVNLGSPPA</sequence>
<dbReference type="AlphaFoldDB" id="A0A4U0WK69"/>
<name>A0A4U0WK69_9PEZI</name>
<dbReference type="Proteomes" id="UP000308768">
    <property type="component" value="Unassembled WGS sequence"/>
</dbReference>
<comment type="caution">
    <text evidence="1">The sequence shown here is derived from an EMBL/GenBank/DDBJ whole genome shotgun (WGS) entry which is preliminary data.</text>
</comment>
<dbReference type="EMBL" id="NAJN01001398">
    <property type="protein sequence ID" value="TKA63460.1"/>
    <property type="molecule type" value="Genomic_DNA"/>
</dbReference>
<gene>
    <name evidence="1" type="ORF">B0A49_09918</name>
</gene>
<reference evidence="1 2" key="1">
    <citation type="submission" date="2017-03" db="EMBL/GenBank/DDBJ databases">
        <title>Genomes of endolithic fungi from Antarctica.</title>
        <authorList>
            <person name="Coleine C."/>
            <person name="Masonjones S."/>
            <person name="Stajich J.E."/>
        </authorList>
    </citation>
    <scope>NUCLEOTIDE SEQUENCE [LARGE SCALE GENOMIC DNA]</scope>
    <source>
        <strain evidence="1 2">CCFEE 5187</strain>
    </source>
</reference>